<dbReference type="InterPro" id="IPR036390">
    <property type="entry name" value="WH_DNA-bd_sf"/>
</dbReference>
<name>A0ABN0X546_9ALTE</name>
<dbReference type="InterPro" id="IPR005119">
    <property type="entry name" value="LysR_subst-bd"/>
</dbReference>
<dbReference type="PANTHER" id="PTHR30537:SF26">
    <property type="entry name" value="GLYCINE CLEAVAGE SYSTEM TRANSCRIPTIONAL ACTIVATOR"/>
    <property type="match status" value="1"/>
</dbReference>
<evidence type="ECO:0000256" key="2">
    <source>
        <dbReference type="ARBA" id="ARBA00023015"/>
    </source>
</evidence>
<dbReference type="PANTHER" id="PTHR30537">
    <property type="entry name" value="HTH-TYPE TRANSCRIPTIONAL REGULATOR"/>
    <property type="match status" value="1"/>
</dbReference>
<dbReference type="InterPro" id="IPR011991">
    <property type="entry name" value="ArsR-like_HTH"/>
</dbReference>
<feature type="domain" description="HTH lysR-type" evidence="5">
    <location>
        <begin position="7"/>
        <end position="64"/>
    </location>
</feature>
<protein>
    <submittedName>
        <fullName evidence="6">Transcriptional regulator GcvA</fullName>
    </submittedName>
</protein>
<comment type="similarity">
    <text evidence="1">Belongs to the LysR transcriptional regulatory family.</text>
</comment>
<evidence type="ECO:0000259" key="5">
    <source>
        <dbReference type="PROSITE" id="PS50931"/>
    </source>
</evidence>
<dbReference type="PRINTS" id="PR00039">
    <property type="entry name" value="HTHLYSR"/>
</dbReference>
<evidence type="ECO:0000256" key="4">
    <source>
        <dbReference type="ARBA" id="ARBA00023163"/>
    </source>
</evidence>
<comment type="caution">
    <text evidence="6">The sequence shown here is derived from an EMBL/GenBank/DDBJ whole genome shotgun (WGS) entry which is preliminary data.</text>
</comment>
<evidence type="ECO:0000313" key="6">
    <source>
        <dbReference type="EMBL" id="GAA0355002.1"/>
    </source>
</evidence>
<evidence type="ECO:0000256" key="1">
    <source>
        <dbReference type="ARBA" id="ARBA00009437"/>
    </source>
</evidence>
<dbReference type="Pfam" id="PF00126">
    <property type="entry name" value="HTH_1"/>
    <property type="match status" value="1"/>
</dbReference>
<dbReference type="Gene3D" id="1.10.10.10">
    <property type="entry name" value="Winged helix-like DNA-binding domain superfamily/Winged helix DNA-binding domain"/>
    <property type="match status" value="1"/>
</dbReference>
<gene>
    <name evidence="6" type="primary">gcvA_2</name>
    <name evidence="6" type="ORF">GCM10009092_19080</name>
</gene>
<evidence type="ECO:0000313" key="7">
    <source>
        <dbReference type="Proteomes" id="UP001501757"/>
    </source>
</evidence>
<sequence length="305" mass="33128">MLSRLLPGTGSLRILDAAARHLNFTRAAEEVGLTPAAVSYQIKEIEGRLGVVLFERTSRSIKVSEAGKPLLTAVAEVLALLDKAIAEITAPQANNVLQVSLPARLATNWLMPKLADFKQLHPEIQLALDITDDVRDLVPGGPDVAIRFGRGQYLRGEAIRLTQTRLLPVASRELWHAADDLESLADLTTQGFLYVDCQVEGLQWPDWSQWFAAAGLSIATRVRTQKFSDTSHLIQAVLAGGGIGLVEPMLVGAELANKQLIAVSKVAVSLPVSYAYYLLIPTSSDHKFGVSAFKQWLVAQLADTE</sequence>
<dbReference type="SUPFAM" id="SSF53850">
    <property type="entry name" value="Periplasmic binding protein-like II"/>
    <property type="match status" value="1"/>
</dbReference>
<organism evidence="6 7">
    <name type="scientific">Bowmanella denitrificans</name>
    <dbReference type="NCBI Taxonomy" id="366582"/>
    <lineage>
        <taxon>Bacteria</taxon>
        <taxon>Pseudomonadati</taxon>
        <taxon>Pseudomonadota</taxon>
        <taxon>Gammaproteobacteria</taxon>
        <taxon>Alteromonadales</taxon>
        <taxon>Alteromonadaceae</taxon>
        <taxon>Bowmanella</taxon>
    </lineage>
</organism>
<dbReference type="EMBL" id="BAAAEI010000010">
    <property type="protein sequence ID" value="GAA0355002.1"/>
    <property type="molecule type" value="Genomic_DNA"/>
</dbReference>
<dbReference type="InterPro" id="IPR036388">
    <property type="entry name" value="WH-like_DNA-bd_sf"/>
</dbReference>
<keyword evidence="4" id="KW-0804">Transcription</keyword>
<dbReference type="RefSeq" id="WP_343844492.1">
    <property type="nucleotide sequence ID" value="NZ_BAAAEI010000010.1"/>
</dbReference>
<dbReference type="Gene3D" id="3.40.190.10">
    <property type="entry name" value="Periplasmic binding protein-like II"/>
    <property type="match status" value="2"/>
</dbReference>
<dbReference type="SUPFAM" id="SSF46785">
    <property type="entry name" value="Winged helix' DNA-binding domain"/>
    <property type="match status" value="1"/>
</dbReference>
<accession>A0ABN0X546</accession>
<dbReference type="Proteomes" id="UP001501757">
    <property type="component" value="Unassembled WGS sequence"/>
</dbReference>
<dbReference type="InterPro" id="IPR000847">
    <property type="entry name" value="LysR_HTH_N"/>
</dbReference>
<reference evidence="6 7" key="1">
    <citation type="journal article" date="2019" name="Int. J. Syst. Evol. Microbiol.">
        <title>The Global Catalogue of Microorganisms (GCM) 10K type strain sequencing project: providing services to taxonomists for standard genome sequencing and annotation.</title>
        <authorList>
            <consortium name="The Broad Institute Genomics Platform"/>
            <consortium name="The Broad Institute Genome Sequencing Center for Infectious Disease"/>
            <person name="Wu L."/>
            <person name="Ma J."/>
        </authorList>
    </citation>
    <scope>NUCLEOTIDE SEQUENCE [LARGE SCALE GENOMIC DNA]</scope>
    <source>
        <strain evidence="6 7">JCM 13378</strain>
    </source>
</reference>
<keyword evidence="3" id="KW-0238">DNA-binding</keyword>
<keyword evidence="7" id="KW-1185">Reference proteome</keyword>
<dbReference type="PROSITE" id="PS50931">
    <property type="entry name" value="HTH_LYSR"/>
    <property type="match status" value="1"/>
</dbReference>
<proteinExistence type="inferred from homology"/>
<dbReference type="Pfam" id="PF03466">
    <property type="entry name" value="LysR_substrate"/>
    <property type="match status" value="1"/>
</dbReference>
<dbReference type="InterPro" id="IPR058163">
    <property type="entry name" value="LysR-type_TF_proteobact-type"/>
</dbReference>
<keyword evidence="2" id="KW-0805">Transcription regulation</keyword>
<dbReference type="CDD" id="cd00090">
    <property type="entry name" value="HTH_ARSR"/>
    <property type="match status" value="1"/>
</dbReference>
<evidence type="ECO:0000256" key="3">
    <source>
        <dbReference type="ARBA" id="ARBA00023125"/>
    </source>
</evidence>